<keyword evidence="1 5" id="KW-0489">Methyltransferase</keyword>
<dbReference type="GO" id="GO:0061542">
    <property type="term" value="F:3-demethylubiquinol 3-O-methyltransferase activity"/>
    <property type="evidence" value="ECO:0007669"/>
    <property type="project" value="UniProtKB-UniRule"/>
</dbReference>
<feature type="region of interest" description="Disordered" evidence="6">
    <location>
        <begin position="82"/>
        <end position="112"/>
    </location>
</feature>
<comment type="catalytic activity">
    <reaction evidence="5">
        <text>a 3-demethylubiquinol + S-adenosyl-L-methionine = a ubiquinol + S-adenosyl-L-homocysteine + H(+)</text>
        <dbReference type="Rhea" id="RHEA:44380"/>
        <dbReference type="Rhea" id="RHEA-COMP:9566"/>
        <dbReference type="Rhea" id="RHEA-COMP:10914"/>
        <dbReference type="ChEBI" id="CHEBI:15378"/>
        <dbReference type="ChEBI" id="CHEBI:17976"/>
        <dbReference type="ChEBI" id="CHEBI:57856"/>
        <dbReference type="ChEBI" id="CHEBI:59789"/>
        <dbReference type="ChEBI" id="CHEBI:84422"/>
        <dbReference type="EC" id="2.1.1.64"/>
    </reaction>
</comment>
<dbReference type="KEGG" id="ssck:SPSK_05377"/>
<feature type="binding site" evidence="5">
    <location>
        <position position="255"/>
    </location>
    <ligand>
        <name>Mg(2+)</name>
        <dbReference type="ChEBI" id="CHEBI:18420"/>
    </ligand>
</feature>
<reference evidence="7 8" key="1">
    <citation type="journal article" date="2014" name="BMC Genomics">
        <title>Comparative genomics of the major fungal agents of human and animal Sporotrichosis: Sporothrix schenckii and Sporothrix brasiliensis.</title>
        <authorList>
            <person name="Teixeira M.M."/>
            <person name="de Almeida L.G."/>
            <person name="Kubitschek-Barreira P."/>
            <person name="Alves F.L."/>
            <person name="Kioshima E.S."/>
            <person name="Abadio A.K."/>
            <person name="Fernandes L."/>
            <person name="Derengowski L.S."/>
            <person name="Ferreira K.S."/>
            <person name="Souza R.C."/>
            <person name="Ruiz J.C."/>
            <person name="de Andrade N.C."/>
            <person name="Paes H.C."/>
            <person name="Nicola A.M."/>
            <person name="Albuquerque P."/>
            <person name="Gerber A.L."/>
            <person name="Martins V.P."/>
            <person name="Peconick L.D."/>
            <person name="Neto A.V."/>
            <person name="Chaucanez C.B."/>
            <person name="Silva P.A."/>
            <person name="Cunha O.L."/>
            <person name="de Oliveira F.F."/>
            <person name="dos Santos T.C."/>
            <person name="Barros A.L."/>
            <person name="Soares M.A."/>
            <person name="de Oliveira L.M."/>
            <person name="Marini M.M."/>
            <person name="Villalobos-Duno H."/>
            <person name="Cunha M.M."/>
            <person name="de Hoog S."/>
            <person name="da Silveira J.F."/>
            <person name="Henrissat B."/>
            <person name="Nino-Vega G.A."/>
            <person name="Cisalpino P.S."/>
            <person name="Mora-Montes H.M."/>
            <person name="Almeida S.R."/>
            <person name="Stajich J.E."/>
            <person name="Lopes-Bezerra L.M."/>
            <person name="Vasconcelos A.T."/>
            <person name="Felipe M.S."/>
        </authorList>
    </citation>
    <scope>NUCLEOTIDE SEQUENCE [LARGE SCALE GENOMIC DNA]</scope>
    <source>
        <strain evidence="7 8">1099-18</strain>
    </source>
</reference>
<evidence type="ECO:0000256" key="5">
    <source>
        <dbReference type="HAMAP-Rule" id="MF_03190"/>
    </source>
</evidence>
<comment type="subunit">
    <text evidence="5">Component of a multi-subunit COQ enzyme complex, composed of at least COQ3, COQ4, COQ5, COQ6, COQ7 and COQ9.</text>
</comment>
<dbReference type="PANTHER" id="PTHR43464">
    <property type="entry name" value="METHYLTRANSFERASE"/>
    <property type="match status" value="1"/>
</dbReference>
<feature type="binding site" evidence="5">
    <location>
        <position position="258"/>
    </location>
    <ligand>
        <name>Mg(2+)</name>
        <dbReference type="ChEBI" id="CHEBI:18420"/>
    </ligand>
</feature>
<name>A0A0F2LWU0_SPOSC</name>
<proteinExistence type="inferred from homology"/>
<dbReference type="VEuPathDB" id="FungiDB:SPSK_05377"/>
<accession>A0A0F2LWU0</accession>
<comment type="similarity">
    <text evidence="5">Belongs to the class I-like SAM-binding methyltransferase superfamily. UbiG/COQ3 family.</text>
</comment>
<keyword evidence="5" id="KW-0472">Membrane</keyword>
<dbReference type="UniPathway" id="UPA00232"/>
<keyword evidence="2 5" id="KW-0808">Transferase</keyword>
<dbReference type="Proteomes" id="UP000033710">
    <property type="component" value="Unassembled WGS sequence"/>
</dbReference>
<dbReference type="EC" id="2.1.1.64" evidence="5"/>
<dbReference type="Gene3D" id="3.40.50.150">
    <property type="entry name" value="Vaccinia Virus protein VP39"/>
    <property type="match status" value="1"/>
</dbReference>
<dbReference type="RefSeq" id="XP_016583621.1">
    <property type="nucleotide sequence ID" value="XM_016732125.1"/>
</dbReference>
<dbReference type="SUPFAM" id="SSF53335">
    <property type="entry name" value="S-adenosyl-L-methionine-dependent methyltransferases"/>
    <property type="match status" value="1"/>
</dbReference>
<keyword evidence="4 5" id="KW-0949">S-adenosyl-L-methionine</keyword>
<dbReference type="EC" id="2.1.1.-" evidence="5"/>
<dbReference type="GO" id="GO:0010420">
    <property type="term" value="F:polyprenyldihydroxybenzoate methyltransferase activity"/>
    <property type="evidence" value="ECO:0007669"/>
    <property type="project" value="UniProtKB-UniRule"/>
</dbReference>
<feature type="binding site" evidence="5">
    <location>
        <position position="204"/>
    </location>
    <ligand>
        <name>S-adenosyl-L-methionine</name>
        <dbReference type="ChEBI" id="CHEBI:59789"/>
    </ligand>
</feature>
<gene>
    <name evidence="5" type="primary">COQ3</name>
    <name evidence="7" type="ORF">SPSK_05377</name>
</gene>
<dbReference type="Pfam" id="PF13489">
    <property type="entry name" value="Methyltransf_23"/>
    <property type="match status" value="1"/>
</dbReference>
<dbReference type="OrthoDB" id="3265906at2759"/>
<comment type="function">
    <text evidence="5">O-methyltransferase required for two non-consecutive steps during ubiquinone biosynthesis. Catalyzes the 2 O-methylation of 3,4-dihydroxy-5-(all-trans-polyprenyl)benzoic acid into 4-hydroxy-3-methoxy-5-(all-trans-polyprenyl)benzoic acid. Also catalyzes the last step of ubiquinone biosynthesis by mediating methylation of 3-demethylubiquinone into ubiquinone. Also able to mediate the methylation of 3-demethylubiquinol into ubiquinol.</text>
</comment>
<keyword evidence="5" id="KW-0999">Mitochondrion inner membrane</keyword>
<keyword evidence="5" id="KW-0496">Mitochondrion</keyword>
<dbReference type="EC" id="2.1.1.114" evidence="5"/>
<dbReference type="GO" id="GO:0032259">
    <property type="term" value="P:methylation"/>
    <property type="evidence" value="ECO:0007669"/>
    <property type="project" value="UniProtKB-KW"/>
</dbReference>
<dbReference type="EMBL" id="AXCR01000012">
    <property type="protein sequence ID" value="KJR80945.1"/>
    <property type="molecule type" value="Genomic_DNA"/>
</dbReference>
<dbReference type="CDD" id="cd02440">
    <property type="entry name" value="AdoMet_MTases"/>
    <property type="match status" value="1"/>
</dbReference>
<feature type="compositionally biased region" description="Low complexity" evidence="6">
    <location>
        <begin position="93"/>
        <end position="112"/>
    </location>
</feature>
<keyword evidence="3 5" id="KW-0831">Ubiquinone biosynthesis</keyword>
<dbReference type="NCBIfam" id="TIGR01983">
    <property type="entry name" value="UbiG"/>
    <property type="match status" value="1"/>
</dbReference>
<comment type="catalytic activity">
    <reaction evidence="5">
        <text>a 3-demethylubiquinone + S-adenosyl-L-methionine = a ubiquinone + S-adenosyl-L-homocysteine</text>
        <dbReference type="Rhea" id="RHEA:81215"/>
        <dbReference type="Rhea" id="RHEA-COMP:9565"/>
        <dbReference type="Rhea" id="RHEA-COMP:19654"/>
        <dbReference type="ChEBI" id="CHEBI:16389"/>
        <dbReference type="ChEBI" id="CHEBI:57856"/>
        <dbReference type="ChEBI" id="CHEBI:59789"/>
        <dbReference type="ChEBI" id="CHEBI:231825"/>
    </reaction>
</comment>
<evidence type="ECO:0000256" key="4">
    <source>
        <dbReference type="ARBA" id="ARBA00022691"/>
    </source>
</evidence>
<dbReference type="InterPro" id="IPR029063">
    <property type="entry name" value="SAM-dependent_MTases_sf"/>
</dbReference>
<dbReference type="AlphaFoldDB" id="A0A0F2LWU0"/>
<evidence type="ECO:0000256" key="3">
    <source>
        <dbReference type="ARBA" id="ARBA00022688"/>
    </source>
</evidence>
<comment type="caution">
    <text evidence="7">The sequence shown here is derived from an EMBL/GenBank/DDBJ whole genome shotgun (WGS) entry which is preliminary data.</text>
</comment>
<evidence type="ECO:0000313" key="8">
    <source>
        <dbReference type="Proteomes" id="UP000033710"/>
    </source>
</evidence>
<sequence length="378" mass="41067">MTEHFGKAELRPQPHSFAFRTNSHAKTPTAMAHPRAAAPMLRRACRLRQSASKLNFTTATAEAHQLPSCQRLVRRASRVSTATAAQCSRHHSTTSTSTASSASSASEPPFSSVSPEEVAHFNALASSWWDPFGPSRLLHQMNPLRHDFIRACIRDAAFFSPATTSAQPMDDLLPRTFLDIGCGGGIFAESAARLPTTTSVTAIDPSAEVLAVARAHARRDPVVFERLQYRQMSVEDLAAAEAASQPLYDIVTLFEVLEHVATDPGAFLDRCGRLLKPGGWLVLSTMARTWTSWLTTVVAAEDVLGIVPRGTHDWNKYINADELEAFFAPGAPAYATATWQNARFQGVAYVPGLGWKVVPGGEKLGNYFFAIQKADTSG</sequence>
<dbReference type="GO" id="GO:0031314">
    <property type="term" value="C:extrinsic component of mitochondrial inner membrane"/>
    <property type="evidence" value="ECO:0007669"/>
    <property type="project" value="UniProtKB-UniRule"/>
</dbReference>
<reference evidence="7 8" key="2">
    <citation type="journal article" date="2015" name="Eukaryot. Cell">
        <title>Asexual propagation of a virulent clone complex in a human and feline outbreak of sporotrichosis.</title>
        <authorList>
            <person name="Teixeira Mde M."/>
            <person name="Rodrigues A.M."/>
            <person name="Tsui C.K."/>
            <person name="de Almeida L.G."/>
            <person name="Van Diepeningen A.D."/>
            <person name="van den Ende B.G."/>
            <person name="Fernandes G.F."/>
            <person name="Kano R."/>
            <person name="Hamelin R.C."/>
            <person name="Lopes-Bezerra L.M."/>
            <person name="Vasconcelos A.T."/>
            <person name="de Hoog S."/>
            <person name="de Camargo Z.P."/>
            <person name="Felipe M.S."/>
        </authorList>
    </citation>
    <scope>NUCLEOTIDE SEQUENCE [LARGE SCALE GENOMIC DNA]</scope>
    <source>
        <strain evidence="7 8">1099-18</strain>
    </source>
</reference>
<feature type="binding site" evidence="5">
    <location>
        <position position="259"/>
    </location>
    <ligand>
        <name>Mg(2+)</name>
        <dbReference type="ChEBI" id="CHEBI:18420"/>
    </ligand>
</feature>
<evidence type="ECO:0000256" key="6">
    <source>
        <dbReference type="SAM" id="MobiDB-lite"/>
    </source>
</evidence>
<dbReference type="HAMAP" id="MF_00472">
    <property type="entry name" value="UbiG"/>
    <property type="match status" value="1"/>
</dbReference>
<dbReference type="PANTHER" id="PTHR43464:SF19">
    <property type="entry name" value="UBIQUINONE BIOSYNTHESIS O-METHYLTRANSFERASE, MITOCHONDRIAL"/>
    <property type="match status" value="1"/>
</dbReference>
<keyword evidence="5" id="KW-0460">Magnesium</keyword>
<comment type="pathway">
    <text evidence="5">Cofactor biosynthesis; ubiquinone biosynthesis.</text>
</comment>
<comment type="subcellular location">
    <subcellularLocation>
        <location evidence="5">Mitochondrion inner membrane</location>
        <topology evidence="5">Peripheral membrane protein</topology>
        <orientation evidence="5">Matrix side</orientation>
    </subcellularLocation>
</comment>
<feature type="binding site" evidence="5">
    <location>
        <position position="181"/>
    </location>
    <ligand>
        <name>S-adenosyl-L-methionine</name>
        <dbReference type="ChEBI" id="CHEBI:59789"/>
    </ligand>
</feature>
<protein>
    <recommendedName>
        <fullName evidence="5">Ubiquinone biosynthesis O-methyltransferase, mitochondrial</fullName>
    </recommendedName>
    <alternativeName>
        <fullName evidence="5">3-demethylubiquinol 3-O-methyltransferase</fullName>
        <ecNumber evidence="5">2.1.1.64</ecNumber>
    </alternativeName>
    <alternativeName>
        <fullName evidence="5">3-demethylubiquinone 3-O-methyltransferase</fullName>
        <ecNumber evidence="5">2.1.1.-</ecNumber>
    </alternativeName>
    <alternativeName>
        <fullName evidence="5">Polyprenyldihydroxybenzoate methyltransferase</fullName>
        <ecNumber evidence="5">2.1.1.114</ecNumber>
    </alternativeName>
</protein>
<comment type="cofactor">
    <cofactor evidence="5">
        <name>Mg(2+)</name>
        <dbReference type="ChEBI" id="CHEBI:18420"/>
    </cofactor>
</comment>
<keyword evidence="5" id="KW-0479">Metal-binding</keyword>
<evidence type="ECO:0000256" key="1">
    <source>
        <dbReference type="ARBA" id="ARBA00022603"/>
    </source>
</evidence>
<evidence type="ECO:0000313" key="7">
    <source>
        <dbReference type="EMBL" id="KJR80945.1"/>
    </source>
</evidence>
<dbReference type="InterPro" id="IPR010233">
    <property type="entry name" value="UbiG_MeTrfase"/>
</dbReference>
<dbReference type="GO" id="GO:0120537">
    <property type="term" value="F:3-demethylubiquinone 3-O-methyltransferase activity"/>
    <property type="evidence" value="ECO:0007669"/>
    <property type="project" value="RHEA"/>
</dbReference>
<organism evidence="7 8">
    <name type="scientific">Sporothrix schenckii 1099-18</name>
    <dbReference type="NCBI Taxonomy" id="1397361"/>
    <lineage>
        <taxon>Eukaryota</taxon>
        <taxon>Fungi</taxon>
        <taxon>Dikarya</taxon>
        <taxon>Ascomycota</taxon>
        <taxon>Pezizomycotina</taxon>
        <taxon>Sordariomycetes</taxon>
        <taxon>Sordariomycetidae</taxon>
        <taxon>Ophiostomatales</taxon>
        <taxon>Ophiostomataceae</taxon>
        <taxon>Sporothrix</taxon>
    </lineage>
</organism>
<dbReference type="GeneID" id="27667402"/>
<dbReference type="GO" id="GO:0046872">
    <property type="term" value="F:metal ion binding"/>
    <property type="evidence" value="ECO:0007669"/>
    <property type="project" value="UniProtKB-KW"/>
</dbReference>
<feature type="binding site" evidence="5">
    <location>
        <position position="145"/>
    </location>
    <ligand>
        <name>S-adenosyl-L-methionine</name>
        <dbReference type="ChEBI" id="CHEBI:59789"/>
    </ligand>
</feature>
<evidence type="ECO:0000256" key="2">
    <source>
        <dbReference type="ARBA" id="ARBA00022679"/>
    </source>
</evidence>
<feature type="binding site" evidence="5">
    <location>
        <position position="254"/>
    </location>
    <ligand>
        <name>S-adenosyl-L-methionine</name>
        <dbReference type="ChEBI" id="CHEBI:59789"/>
    </ligand>
</feature>
<comment type="catalytic activity">
    <reaction evidence="5">
        <text>a 3,4-dihydroxy-5-(all-trans-polyprenyl)benzoate + S-adenosyl-L-methionine = a 4-hydroxy-3-methoxy-5-(all-trans-polyprenyl)benzoate + S-adenosyl-L-homocysteine + H(+)</text>
        <dbReference type="Rhea" id="RHEA:44452"/>
        <dbReference type="Rhea" id="RHEA-COMP:10930"/>
        <dbReference type="Rhea" id="RHEA-COMP:10931"/>
        <dbReference type="ChEBI" id="CHEBI:15378"/>
        <dbReference type="ChEBI" id="CHEBI:57856"/>
        <dbReference type="ChEBI" id="CHEBI:59789"/>
        <dbReference type="ChEBI" id="CHEBI:64694"/>
        <dbReference type="ChEBI" id="CHEBI:84443"/>
        <dbReference type="EC" id="2.1.1.114"/>
    </reaction>
</comment>